<dbReference type="InterPro" id="IPR045944">
    <property type="entry name" value="DUF6364"/>
</dbReference>
<dbReference type="RefSeq" id="WP_132567069.1">
    <property type="nucleotide sequence ID" value="NZ_SMBH01000016.1"/>
</dbReference>
<evidence type="ECO:0000313" key="2">
    <source>
        <dbReference type="Proteomes" id="UP000294576"/>
    </source>
</evidence>
<dbReference type="AlphaFoldDB" id="A0A4R3PV31"/>
<reference evidence="1 2" key="1">
    <citation type="submission" date="2019-03" db="EMBL/GenBank/DDBJ databases">
        <title>Genomic Encyclopedia of Type Strains, Phase IV (KMG-V): Genome sequencing to study the core and pangenomes of soil and plant-associated prokaryotes.</title>
        <authorList>
            <person name="Whitman W."/>
        </authorList>
    </citation>
    <scope>NUCLEOTIDE SEQUENCE [LARGE SCALE GENOMIC DNA]</scope>
    <source>
        <strain evidence="1 2">Hc14</strain>
    </source>
</reference>
<name>A0A4R3PV31_RHISU</name>
<organism evidence="1 2">
    <name type="scientific">Rhizobium sullae</name>
    <name type="common">Rhizobium hedysari</name>
    <dbReference type="NCBI Taxonomy" id="50338"/>
    <lineage>
        <taxon>Bacteria</taxon>
        <taxon>Pseudomonadati</taxon>
        <taxon>Pseudomonadota</taxon>
        <taxon>Alphaproteobacteria</taxon>
        <taxon>Hyphomicrobiales</taxon>
        <taxon>Rhizobiaceae</taxon>
        <taxon>Rhizobium/Agrobacterium group</taxon>
        <taxon>Rhizobium</taxon>
    </lineage>
</organism>
<gene>
    <name evidence="1" type="ORF">EV132_11659</name>
</gene>
<dbReference type="Proteomes" id="UP000294576">
    <property type="component" value="Unassembled WGS sequence"/>
</dbReference>
<evidence type="ECO:0008006" key="3">
    <source>
        <dbReference type="Google" id="ProtNLM"/>
    </source>
</evidence>
<dbReference type="EMBL" id="SMBH01000016">
    <property type="protein sequence ID" value="TCU11887.1"/>
    <property type="molecule type" value="Genomic_DNA"/>
</dbReference>
<evidence type="ECO:0000313" key="1">
    <source>
        <dbReference type="EMBL" id="TCU11887.1"/>
    </source>
</evidence>
<protein>
    <recommendedName>
        <fullName evidence="3">CopG family transcriptional regulator</fullName>
    </recommendedName>
</protein>
<accession>A0A4R3PV31</accession>
<dbReference type="Pfam" id="PF19891">
    <property type="entry name" value="DUF6364"/>
    <property type="match status" value="1"/>
</dbReference>
<comment type="caution">
    <text evidence="1">The sequence shown here is derived from an EMBL/GenBank/DDBJ whole genome shotgun (WGS) entry which is preliminary data.</text>
</comment>
<proteinExistence type="predicted"/>
<sequence>MSGDAYETTLAIDDDVLDAAKAMAEQQDKSLGEIISDLARKSLIQARSPVMRNGVPLIKEDPTGRAIAPEFVNELRDEYT</sequence>